<dbReference type="InterPro" id="IPR050360">
    <property type="entry name" value="MFS_Sugar_Transporters"/>
</dbReference>
<evidence type="ECO:0000256" key="9">
    <source>
        <dbReference type="SAM" id="Phobius"/>
    </source>
</evidence>
<dbReference type="InterPro" id="IPR003663">
    <property type="entry name" value="Sugar/inositol_transpt"/>
</dbReference>
<dbReference type="InterPro" id="IPR005829">
    <property type="entry name" value="Sugar_transporter_CS"/>
</dbReference>
<feature type="transmembrane region" description="Helical" evidence="9">
    <location>
        <begin position="294"/>
        <end position="316"/>
    </location>
</feature>
<dbReference type="InterPro" id="IPR005828">
    <property type="entry name" value="MFS_sugar_transport-like"/>
</dbReference>
<dbReference type="InterPro" id="IPR036259">
    <property type="entry name" value="MFS_trans_sf"/>
</dbReference>
<evidence type="ECO:0000256" key="8">
    <source>
        <dbReference type="SAM" id="MobiDB-lite"/>
    </source>
</evidence>
<organism evidence="12 13">
    <name type="scientific">Fusarium oxysporum (strain Fo5176)</name>
    <name type="common">Fusarium vascular wilt</name>
    <dbReference type="NCBI Taxonomy" id="660025"/>
    <lineage>
        <taxon>Eukaryota</taxon>
        <taxon>Fungi</taxon>
        <taxon>Dikarya</taxon>
        <taxon>Ascomycota</taxon>
        <taxon>Pezizomycotina</taxon>
        <taxon>Sordariomycetes</taxon>
        <taxon>Hypocreomycetidae</taxon>
        <taxon>Hypocreales</taxon>
        <taxon>Nectriaceae</taxon>
        <taxon>Fusarium</taxon>
        <taxon>Fusarium oxysporum species complex</taxon>
    </lineage>
</organism>
<reference evidence="12" key="2">
    <citation type="submission" date="2025-05" db="UniProtKB">
        <authorList>
            <consortium name="EnsemblFungi"/>
        </authorList>
    </citation>
    <scope>IDENTIFICATION</scope>
    <source>
        <strain evidence="12">4287 / CBS 123668 / FGSC 9935 / NRRL 34936</strain>
    </source>
</reference>
<gene>
    <name evidence="12" type="primary">28953614</name>
    <name evidence="11" type="ORF">FOXB_08148</name>
</gene>
<feature type="transmembrane region" description="Helical" evidence="9">
    <location>
        <begin position="118"/>
        <end position="135"/>
    </location>
</feature>
<dbReference type="PANTHER" id="PTHR48022">
    <property type="entry name" value="PLASTIDIC GLUCOSE TRANSPORTER 4"/>
    <property type="match status" value="1"/>
</dbReference>
<dbReference type="GO" id="GO:0016020">
    <property type="term" value="C:membrane"/>
    <property type="evidence" value="ECO:0007669"/>
    <property type="project" value="UniProtKB-SubCell"/>
</dbReference>
<feature type="transmembrane region" description="Helical" evidence="9">
    <location>
        <begin position="141"/>
        <end position="160"/>
    </location>
</feature>
<dbReference type="CDD" id="cd17356">
    <property type="entry name" value="MFS_HXT"/>
    <property type="match status" value="1"/>
</dbReference>
<feature type="region of interest" description="Disordered" evidence="8">
    <location>
        <begin position="1"/>
        <end position="26"/>
    </location>
</feature>
<reference evidence="11 13" key="1">
    <citation type="journal article" date="2012" name="Mol. Plant Microbe Interact.">
        <title>A highly conserved effector in Fusarium oxysporum is required for full virulence on Arabidopsis.</title>
        <authorList>
            <person name="Thatcher L.F."/>
            <person name="Gardiner D.M."/>
            <person name="Kazan K."/>
            <person name="Manners J."/>
        </authorList>
    </citation>
    <scope>NUCLEOTIDE SEQUENCE [LARGE SCALE GENOMIC DNA]</scope>
    <source>
        <strain evidence="11 13">Fo5176</strain>
    </source>
</reference>
<evidence type="ECO:0000256" key="7">
    <source>
        <dbReference type="RuleBase" id="RU003346"/>
    </source>
</evidence>
<dbReference type="EnsemblFungi" id="FOXG_12267T0">
    <property type="protein sequence ID" value="FOXG_12267P0"/>
    <property type="gene ID" value="FOXG_12267"/>
</dbReference>
<dbReference type="FunFam" id="1.20.1250.20:FF:000044">
    <property type="entry name" value="Hexose transporter Hxt3p"/>
    <property type="match status" value="1"/>
</dbReference>
<keyword evidence="3 7" id="KW-0813">Transport</keyword>
<feature type="transmembrane region" description="Helical" evidence="9">
    <location>
        <begin position="392"/>
        <end position="418"/>
    </location>
</feature>
<accession>F9FP18</accession>
<dbReference type="Pfam" id="PF00083">
    <property type="entry name" value="Sugar_tr"/>
    <property type="match status" value="1"/>
</dbReference>
<feature type="compositionally biased region" description="Basic and acidic residues" evidence="8">
    <location>
        <begin position="511"/>
        <end position="520"/>
    </location>
</feature>
<dbReference type="VEuPathDB" id="FungiDB:FOXG_12267"/>
<name>A0A0D2Y7K2_FUSOF</name>
<keyword evidence="5 9" id="KW-1133">Transmembrane helix</keyword>
<dbReference type="PaxDb" id="5507-FOXG_12267P0"/>
<feature type="transmembrane region" description="Helical" evidence="9">
    <location>
        <begin position="430"/>
        <end position="452"/>
    </location>
</feature>
<feature type="transmembrane region" description="Helical" evidence="9">
    <location>
        <begin position="361"/>
        <end position="380"/>
    </location>
</feature>
<evidence type="ECO:0000313" key="11">
    <source>
        <dbReference type="EMBL" id="EGU81346.1"/>
    </source>
</evidence>
<evidence type="ECO:0000259" key="10">
    <source>
        <dbReference type="PROSITE" id="PS50850"/>
    </source>
</evidence>
<feature type="domain" description="Major facilitator superfamily (MFS) profile" evidence="10">
    <location>
        <begin position="37"/>
        <end position="483"/>
    </location>
</feature>
<evidence type="ECO:0000256" key="2">
    <source>
        <dbReference type="ARBA" id="ARBA00010992"/>
    </source>
</evidence>
<dbReference type="PROSITE" id="PS00217">
    <property type="entry name" value="SUGAR_TRANSPORT_2"/>
    <property type="match status" value="1"/>
</dbReference>
<dbReference type="OrthoDB" id="5141738at2759"/>
<evidence type="ECO:0000256" key="5">
    <source>
        <dbReference type="ARBA" id="ARBA00022989"/>
    </source>
</evidence>
<feature type="region of interest" description="Disordered" evidence="8">
    <location>
        <begin position="507"/>
        <end position="527"/>
    </location>
</feature>
<keyword evidence="4 9" id="KW-0812">Transmembrane</keyword>
<proteinExistence type="inferred from homology"/>
<feature type="transmembrane region" description="Helical" evidence="9">
    <location>
        <begin position="167"/>
        <end position="186"/>
    </location>
</feature>
<dbReference type="SUPFAM" id="SSF103473">
    <property type="entry name" value="MFS general substrate transporter"/>
    <property type="match status" value="1"/>
</dbReference>
<keyword evidence="6 9" id="KW-0472">Membrane</keyword>
<dbReference type="PANTHER" id="PTHR48022:SF92">
    <property type="entry name" value="LOW AFFINITY GLUCOSE TRANSPORTER MSTE"/>
    <property type="match status" value="1"/>
</dbReference>
<dbReference type="PROSITE" id="PS50850">
    <property type="entry name" value="MFS"/>
    <property type="match status" value="1"/>
</dbReference>
<sequence length="527" mass="57883">MKFFGSKRHEHAGEGQHLERKPSPDTDGRITFRACFMGLVASMGGMIFGYSSGQVSGYFMMKDYGERFGVPNGDGTYNFSAARQGTITGLLSIGCLFGSLVAGNLCDSIGRRKTISISALWTCVGTIIEVASQHAWYQHAIGRLVTGLGVGALSVAVPMYQSESAPAIIRGLIVSCYQLFVTLGIWCAEMVNWGTNHYDGSASWRIPNALNFLWALLLGVGILLLPESPRFAYRKGKVEEARKTIANLAGLDINSPSVNRQIDDIREKLEEEQALPETRLVEIFTGPRMAYRTILGITLQAGQQLTGINFFFYFGTTVFASTGLKDSYVTQLILGSVNCACTFGGLYVVQKCGRRKSLMIGAAWMMMCFFIYAFVGHFALDRQDPLSTPAAGAVLVTFSCLAIAAFATTWGPLVWAVVAEMYPSQYRSRCMAIATATNWLFNFLIGFFTRFITDAIDYFYGLVYAGCCAALVAIVFFFVIESKDRTLEEIDTMYVQHVNPITSSKWVGEPHGTKHAREGVTDEEASS</sequence>
<feature type="transmembrane region" description="Helical" evidence="9">
    <location>
        <begin position="30"/>
        <end position="51"/>
    </location>
</feature>
<protein>
    <recommendedName>
        <fullName evidence="10">Major facilitator superfamily (MFS) profile domain-containing protein</fullName>
    </recommendedName>
</protein>
<dbReference type="PRINTS" id="PR00171">
    <property type="entry name" value="SUGRTRNSPORT"/>
</dbReference>
<feature type="transmembrane region" description="Helical" evidence="9">
    <location>
        <begin position="87"/>
        <end position="106"/>
    </location>
</feature>
<feature type="transmembrane region" description="Helical" evidence="9">
    <location>
        <begin position="328"/>
        <end position="349"/>
    </location>
</feature>
<dbReference type="STRING" id="660025.F9FP18"/>
<feature type="compositionally biased region" description="Basic residues" evidence="8">
    <location>
        <begin position="1"/>
        <end position="10"/>
    </location>
</feature>
<evidence type="ECO:0000313" key="12">
    <source>
        <dbReference type="EnsemblFungi" id="FOXG_12267P0"/>
    </source>
</evidence>
<dbReference type="NCBIfam" id="TIGR00879">
    <property type="entry name" value="SP"/>
    <property type="match status" value="1"/>
</dbReference>
<evidence type="ECO:0000256" key="3">
    <source>
        <dbReference type="ARBA" id="ARBA00022448"/>
    </source>
</evidence>
<dbReference type="InterPro" id="IPR020846">
    <property type="entry name" value="MFS_dom"/>
</dbReference>
<comment type="subcellular location">
    <subcellularLocation>
        <location evidence="1">Membrane</location>
        <topology evidence="1">Multi-pass membrane protein</topology>
    </subcellularLocation>
</comment>
<dbReference type="GO" id="GO:0005351">
    <property type="term" value="F:carbohydrate:proton symporter activity"/>
    <property type="evidence" value="ECO:0007669"/>
    <property type="project" value="TreeGrafter"/>
</dbReference>
<comment type="similarity">
    <text evidence="2 7">Belongs to the major facilitator superfamily. Sugar transporter (TC 2.A.1.1) family.</text>
</comment>
<dbReference type="AlphaFoldDB" id="A0A0D2Y7K2"/>
<evidence type="ECO:0000256" key="1">
    <source>
        <dbReference type="ARBA" id="ARBA00004141"/>
    </source>
</evidence>
<dbReference type="Gene3D" id="1.20.1250.20">
    <property type="entry name" value="MFS general substrate transporter like domains"/>
    <property type="match status" value="1"/>
</dbReference>
<feature type="compositionally biased region" description="Basic and acidic residues" evidence="8">
    <location>
        <begin position="11"/>
        <end position="26"/>
    </location>
</feature>
<dbReference type="Proteomes" id="UP000002489">
    <property type="component" value="Unassembled WGS sequence"/>
</dbReference>
<accession>A0A0D2Y7K2</accession>
<feature type="transmembrane region" description="Helical" evidence="9">
    <location>
        <begin position="206"/>
        <end position="225"/>
    </location>
</feature>
<evidence type="ECO:0000256" key="4">
    <source>
        <dbReference type="ARBA" id="ARBA00022692"/>
    </source>
</evidence>
<evidence type="ECO:0000256" key="6">
    <source>
        <dbReference type="ARBA" id="ARBA00023136"/>
    </source>
</evidence>
<feature type="transmembrane region" description="Helical" evidence="9">
    <location>
        <begin position="458"/>
        <end position="480"/>
    </location>
</feature>
<dbReference type="EMBL" id="AFQF01002449">
    <property type="protein sequence ID" value="EGU81346.1"/>
    <property type="molecule type" value="Genomic_DNA"/>
</dbReference>
<evidence type="ECO:0000313" key="13">
    <source>
        <dbReference type="Proteomes" id="UP000002489"/>
    </source>
</evidence>